<accession>A0ABN9QP00</accession>
<dbReference type="EMBL" id="CAUYUJ010003779">
    <property type="protein sequence ID" value="CAK0806733.1"/>
    <property type="molecule type" value="Genomic_DNA"/>
</dbReference>
<evidence type="ECO:0000256" key="1">
    <source>
        <dbReference type="SAM" id="MobiDB-lite"/>
    </source>
</evidence>
<feature type="compositionally biased region" description="Basic and acidic residues" evidence="1">
    <location>
        <begin position="34"/>
        <end position="44"/>
    </location>
</feature>
<feature type="compositionally biased region" description="Low complexity" evidence="1">
    <location>
        <begin position="91"/>
        <end position="161"/>
    </location>
</feature>
<protein>
    <submittedName>
        <fullName evidence="2">Uncharacterized protein</fullName>
    </submittedName>
</protein>
<evidence type="ECO:0000313" key="3">
    <source>
        <dbReference type="Proteomes" id="UP001189429"/>
    </source>
</evidence>
<evidence type="ECO:0000313" key="2">
    <source>
        <dbReference type="EMBL" id="CAK0806733.1"/>
    </source>
</evidence>
<gene>
    <name evidence="2" type="ORF">PCOR1329_LOCUS12846</name>
</gene>
<keyword evidence="3" id="KW-1185">Reference proteome</keyword>
<organism evidence="2 3">
    <name type="scientific">Prorocentrum cordatum</name>
    <dbReference type="NCBI Taxonomy" id="2364126"/>
    <lineage>
        <taxon>Eukaryota</taxon>
        <taxon>Sar</taxon>
        <taxon>Alveolata</taxon>
        <taxon>Dinophyceae</taxon>
        <taxon>Prorocentrales</taxon>
        <taxon>Prorocentraceae</taxon>
        <taxon>Prorocentrum</taxon>
    </lineage>
</organism>
<dbReference type="Proteomes" id="UP001189429">
    <property type="component" value="Unassembled WGS sequence"/>
</dbReference>
<sequence>GVAWLGARGVSREDPSLKRPIEESQHVKRSTKLPRAEEAVEPRSEGANGKRQIEATEQGQRVDLGNKRPRVESQVAPAEPRSEGGSREARAAGVAAARVPGTPAAAPGAPAGAPAGAGSAPGTPAGAGAARAAAFQRSGGGAAAAPRGGKQQKVKVVTPVQRAKNAKGDQGDPEKEVHPAEAWAWANSSAFLGGIESALNAVVKSAGARPIYSRLFSEDIEVLKKQSEKSAGNAFEDDIQSFSATVEPLTKKLVSEMRLLLRQQS</sequence>
<reference evidence="2" key="1">
    <citation type="submission" date="2023-10" db="EMBL/GenBank/DDBJ databases">
        <authorList>
            <person name="Chen Y."/>
            <person name="Shah S."/>
            <person name="Dougan E. K."/>
            <person name="Thang M."/>
            <person name="Chan C."/>
        </authorList>
    </citation>
    <scope>NUCLEOTIDE SEQUENCE [LARGE SCALE GENOMIC DNA]</scope>
</reference>
<feature type="non-terminal residue" evidence="2">
    <location>
        <position position="265"/>
    </location>
</feature>
<comment type="caution">
    <text evidence="2">The sequence shown here is derived from an EMBL/GenBank/DDBJ whole genome shotgun (WGS) entry which is preliminary data.</text>
</comment>
<feature type="region of interest" description="Disordered" evidence="1">
    <location>
        <begin position="1"/>
        <end position="178"/>
    </location>
</feature>
<proteinExistence type="predicted"/>
<feature type="non-terminal residue" evidence="2">
    <location>
        <position position="1"/>
    </location>
</feature>
<name>A0ABN9QP00_9DINO</name>
<feature type="compositionally biased region" description="Basic and acidic residues" evidence="1">
    <location>
        <begin position="80"/>
        <end position="90"/>
    </location>
</feature>
<feature type="compositionally biased region" description="Basic and acidic residues" evidence="1">
    <location>
        <begin position="10"/>
        <end position="26"/>
    </location>
</feature>
<feature type="compositionally biased region" description="Basic and acidic residues" evidence="1">
    <location>
        <begin position="166"/>
        <end position="178"/>
    </location>
</feature>